<protein>
    <recommendedName>
        <fullName evidence="2">TOG domain-containing protein</fullName>
    </recommendedName>
</protein>
<evidence type="ECO:0000259" key="2">
    <source>
        <dbReference type="SMART" id="SM01349"/>
    </source>
</evidence>
<dbReference type="InterPro" id="IPR034085">
    <property type="entry name" value="TOG"/>
</dbReference>
<dbReference type="SUPFAM" id="SSF48371">
    <property type="entry name" value="ARM repeat"/>
    <property type="match status" value="1"/>
</dbReference>
<dbReference type="InterPro" id="IPR024395">
    <property type="entry name" value="CLASP_N_dom"/>
</dbReference>
<evidence type="ECO:0000256" key="1">
    <source>
        <dbReference type="SAM" id="MobiDB-lite"/>
    </source>
</evidence>
<dbReference type="Gene3D" id="1.25.10.10">
    <property type="entry name" value="Leucine-rich Repeat Variant"/>
    <property type="match status" value="3"/>
</dbReference>
<name>A0AAQ3TJ57_PASNO</name>
<evidence type="ECO:0000313" key="3">
    <source>
        <dbReference type="EMBL" id="WVZ73147.1"/>
    </source>
</evidence>
<dbReference type="Proteomes" id="UP001341281">
    <property type="component" value="Chromosome 05"/>
</dbReference>
<dbReference type="InterPro" id="IPR016024">
    <property type="entry name" value="ARM-type_fold"/>
</dbReference>
<accession>A0AAQ3TJ57</accession>
<dbReference type="Pfam" id="PF12348">
    <property type="entry name" value="CLASP_N"/>
    <property type="match status" value="1"/>
</dbReference>
<reference evidence="3 4" key="1">
    <citation type="submission" date="2024-02" db="EMBL/GenBank/DDBJ databases">
        <title>High-quality chromosome-scale genome assembly of Pensacola bahiagrass (Paspalum notatum Flugge var. saurae).</title>
        <authorList>
            <person name="Vega J.M."/>
            <person name="Podio M."/>
            <person name="Orjuela J."/>
            <person name="Siena L.A."/>
            <person name="Pessino S.C."/>
            <person name="Combes M.C."/>
            <person name="Mariac C."/>
            <person name="Albertini E."/>
            <person name="Pupilli F."/>
            <person name="Ortiz J.P.A."/>
            <person name="Leblanc O."/>
        </authorList>
    </citation>
    <scope>NUCLEOTIDE SEQUENCE [LARGE SCALE GENOMIC DNA]</scope>
    <source>
        <strain evidence="3">R1</strain>
        <tissue evidence="3">Leaf</tissue>
    </source>
</reference>
<evidence type="ECO:0000313" key="4">
    <source>
        <dbReference type="Proteomes" id="UP001341281"/>
    </source>
</evidence>
<feature type="region of interest" description="Disordered" evidence="1">
    <location>
        <begin position="582"/>
        <end position="628"/>
    </location>
</feature>
<dbReference type="GO" id="GO:0008017">
    <property type="term" value="F:microtubule binding"/>
    <property type="evidence" value="ECO:0007669"/>
    <property type="project" value="TreeGrafter"/>
</dbReference>
<dbReference type="EMBL" id="CP144749">
    <property type="protein sequence ID" value="WVZ73147.1"/>
    <property type="molecule type" value="Genomic_DNA"/>
</dbReference>
<dbReference type="Pfam" id="PF21040">
    <property type="entry name" value="CEP104-like_TOG"/>
    <property type="match status" value="1"/>
</dbReference>
<feature type="domain" description="TOG" evidence="2">
    <location>
        <begin position="1071"/>
        <end position="1304"/>
    </location>
</feature>
<organism evidence="3 4">
    <name type="scientific">Paspalum notatum var. saurae</name>
    <dbReference type="NCBI Taxonomy" id="547442"/>
    <lineage>
        <taxon>Eukaryota</taxon>
        <taxon>Viridiplantae</taxon>
        <taxon>Streptophyta</taxon>
        <taxon>Embryophyta</taxon>
        <taxon>Tracheophyta</taxon>
        <taxon>Spermatophyta</taxon>
        <taxon>Magnoliopsida</taxon>
        <taxon>Liliopsida</taxon>
        <taxon>Poales</taxon>
        <taxon>Poaceae</taxon>
        <taxon>PACMAD clade</taxon>
        <taxon>Panicoideae</taxon>
        <taxon>Andropogonodae</taxon>
        <taxon>Paspaleae</taxon>
        <taxon>Paspalinae</taxon>
        <taxon>Paspalum</taxon>
    </lineage>
</organism>
<feature type="domain" description="TOG" evidence="2">
    <location>
        <begin position="164"/>
        <end position="407"/>
    </location>
</feature>
<feature type="domain" description="TOG" evidence="2">
    <location>
        <begin position="656"/>
        <end position="903"/>
    </location>
</feature>
<dbReference type="PANTHER" id="PTHR21567">
    <property type="entry name" value="CLASP"/>
    <property type="match status" value="1"/>
</dbReference>
<dbReference type="GO" id="GO:0005881">
    <property type="term" value="C:cytoplasmic microtubule"/>
    <property type="evidence" value="ECO:0007669"/>
    <property type="project" value="TreeGrafter"/>
</dbReference>
<sequence length="1307" mass="145496">MASSAAVARLRDLAPAPGEEQEQLDAAGAAALAECCAGLLRPGGADADAAREALEALCAAGGGGAMRRHADALAPLVVARLGDRDAAVREAARTFLVLLMEMKEMNARAEDKEPNYCISDGQHVPYTTIEMEPSDTSQAEKNSKEKISTRDVSLFAGEGDITRKLVDPIKVFSEKDLLKEIEKVVSTLQPDNEWSIRITAMQRVEGLVLGGAADYSAFPMLLKQLVTPLITQLLDRRSSVVKQACHLLNFLSKELLRDFEPYAELLIPVLLKNVVITISVIAESADNCIKELLRNCKVARILPKIIEFAKNDRSAVLRARCCEYAILMLEYWVDTPEIQRSADLFEDLIKCCIADATSEVRSSARACYRMFSRIWPERSYQLYSSFEPSRQKMINDEDAETPQRHISPIERVRLRQPQPSSSIPVVVDKVVKVDSGTSFSSGDLQPSEILYLQDDDVASKGPDKVNKDGTLAIESPFEDKITLRKVENANGDSEKCDSDNTAGVNPSACDPLPATPIATEAPSEMALNYATVVTIVQDKAECRSNVEPTASQQVQAQKDHSNLASLSPSVNLKGQGNLLKQNPVEVSSDAGSSQKVGSRQERKHYFGTPKKSAIAKEPPNSSTPNFRRPLLSKQMTNWFYASTKSDLDEKQLILGEMVSNMNVPSSLTEALSLGVNPRSDWMMKVYAFNFLRQCLLERGPKGIQEVAQNFEKVMRLVCRYLDDPHHKVAQAVLSSVAEIMPVFKKPFEQYLDKTLPHIFSRLNDPKESIKQQCSAILKLAKELYSIDSLLPALLRSIDEQKSPKSKLAVVEFANTSFVKCTINSESYCISSFLKPWFGKLALLFKDKNKKLKEAAVVVFSSIYCHYDAASVLSFLVSLSMEEQKRLRRAMMELIPTIESDLEEFLQQKRHKQKAQSFDIFTAKSPLHPASQLKSPLHPAYRSSESPLHPAYQSAKSPLHPTYKNAKSPLHPAYQSAKSPLHPAYQSNSVKTDDCFSSVLQCVPNISLEVQEHHTERIESEYRKEYYGHKAEMMDKKSNTVRSRNGLPRRSDFTVISDNMGQNASRDSRNMRIFDEPNDRELSINIRNNKVTRNDCQDHEEEVSQLVEVSDTNGHSVPTKNLQQMSSSLLEMLDDPDVPTRELALSLLVEILEKHRKAMESCVEILIVKLLHATKDAALKVVNQAHICLTTMVTQFDPLRCLGAIASQLSCQDEKILIISINSLSKLVARLSQDDLMAHLSTFFPALLEAFENHSPYVRKAVMVCVVETYLKLGPSLLPYLEGLDGSQLQLVTTYASRVSSSRAGFIA</sequence>
<feature type="region of interest" description="Disordered" evidence="1">
    <location>
        <begin position="928"/>
        <end position="984"/>
    </location>
</feature>
<dbReference type="InterPro" id="IPR011989">
    <property type="entry name" value="ARM-like"/>
</dbReference>
<dbReference type="SMART" id="SM01349">
    <property type="entry name" value="TOG"/>
    <property type="match status" value="3"/>
</dbReference>
<proteinExistence type="predicted"/>
<dbReference type="GO" id="GO:0000226">
    <property type="term" value="P:microtubule cytoskeleton organization"/>
    <property type="evidence" value="ECO:0007669"/>
    <property type="project" value="TreeGrafter"/>
</dbReference>
<dbReference type="PANTHER" id="PTHR21567:SF64">
    <property type="entry name" value="OS02G0816300 PROTEIN"/>
    <property type="match status" value="1"/>
</dbReference>
<keyword evidence="4" id="KW-1185">Reference proteome</keyword>
<gene>
    <name evidence="3" type="ORF">U9M48_021491</name>
</gene>